<keyword evidence="5" id="KW-0408">Iron</keyword>
<keyword evidence="9" id="KW-1185">Reference proteome</keyword>
<feature type="domain" description="4Fe-4S ferredoxin-type" evidence="7">
    <location>
        <begin position="347"/>
        <end position="374"/>
    </location>
</feature>
<dbReference type="InterPro" id="IPR007160">
    <property type="entry name" value="DUF362"/>
</dbReference>
<dbReference type="Proteomes" id="UP000774000">
    <property type="component" value="Unassembled WGS sequence"/>
</dbReference>
<dbReference type="GO" id="GO:0051539">
    <property type="term" value="F:4 iron, 4 sulfur cluster binding"/>
    <property type="evidence" value="ECO:0007669"/>
    <property type="project" value="UniProtKB-KW"/>
</dbReference>
<organism evidence="8 9">
    <name type="scientific">Halanaerobacter jeridensis</name>
    <dbReference type="NCBI Taxonomy" id="706427"/>
    <lineage>
        <taxon>Bacteria</taxon>
        <taxon>Bacillati</taxon>
        <taxon>Bacillota</taxon>
        <taxon>Clostridia</taxon>
        <taxon>Halanaerobiales</taxon>
        <taxon>Halobacteroidaceae</taxon>
        <taxon>Halanaerobacter</taxon>
    </lineage>
</organism>
<dbReference type="AlphaFoldDB" id="A0A938XUE3"/>
<proteinExistence type="predicted"/>
<feature type="domain" description="4Fe-4S ferredoxin-type" evidence="7">
    <location>
        <begin position="316"/>
        <end position="345"/>
    </location>
</feature>
<dbReference type="PROSITE" id="PS00198">
    <property type="entry name" value="4FE4S_FER_1"/>
    <property type="match status" value="1"/>
</dbReference>
<dbReference type="SUPFAM" id="SSF54862">
    <property type="entry name" value="4Fe-4S ferredoxins"/>
    <property type="match status" value="1"/>
</dbReference>
<comment type="function">
    <text evidence="1">Ferredoxins are iron-sulfur proteins that transfer electrons in a wide variety of metabolic reactions.</text>
</comment>
<dbReference type="PROSITE" id="PS51379">
    <property type="entry name" value="4FE4S_FER_2"/>
    <property type="match status" value="2"/>
</dbReference>
<evidence type="ECO:0000256" key="1">
    <source>
        <dbReference type="ARBA" id="ARBA00003532"/>
    </source>
</evidence>
<dbReference type="Pfam" id="PF13237">
    <property type="entry name" value="Fer4_10"/>
    <property type="match status" value="1"/>
</dbReference>
<dbReference type="Pfam" id="PF04015">
    <property type="entry name" value="DUF362"/>
    <property type="match status" value="1"/>
</dbReference>
<dbReference type="GO" id="GO:0046872">
    <property type="term" value="F:metal ion binding"/>
    <property type="evidence" value="ECO:0007669"/>
    <property type="project" value="UniProtKB-KW"/>
</dbReference>
<keyword evidence="3" id="KW-0004">4Fe-4S</keyword>
<evidence type="ECO:0000256" key="4">
    <source>
        <dbReference type="ARBA" id="ARBA00022723"/>
    </source>
</evidence>
<dbReference type="InterPro" id="IPR017900">
    <property type="entry name" value="4Fe4S_Fe_S_CS"/>
</dbReference>
<accession>A0A938XUE3</accession>
<evidence type="ECO:0000259" key="7">
    <source>
        <dbReference type="PROSITE" id="PS51379"/>
    </source>
</evidence>
<name>A0A938XUE3_9FIRM</name>
<dbReference type="InterPro" id="IPR017896">
    <property type="entry name" value="4Fe4S_Fe-S-bd"/>
</dbReference>
<dbReference type="PANTHER" id="PTHR24960">
    <property type="entry name" value="PHOTOSYSTEM I IRON-SULFUR CENTER-RELATED"/>
    <property type="match status" value="1"/>
</dbReference>
<keyword evidence="4" id="KW-0479">Metal-binding</keyword>
<dbReference type="Gene3D" id="3.30.70.20">
    <property type="match status" value="1"/>
</dbReference>
<evidence type="ECO:0000256" key="2">
    <source>
        <dbReference type="ARBA" id="ARBA00013529"/>
    </source>
</evidence>
<dbReference type="EMBL" id="JAFBDQ010000001">
    <property type="protein sequence ID" value="MBM7555435.1"/>
    <property type="molecule type" value="Genomic_DNA"/>
</dbReference>
<protein>
    <recommendedName>
        <fullName evidence="2">Ferredoxin</fullName>
    </recommendedName>
</protein>
<evidence type="ECO:0000256" key="6">
    <source>
        <dbReference type="ARBA" id="ARBA00023014"/>
    </source>
</evidence>
<keyword evidence="6" id="KW-0411">Iron-sulfur</keyword>
<evidence type="ECO:0000256" key="5">
    <source>
        <dbReference type="ARBA" id="ARBA00023004"/>
    </source>
</evidence>
<dbReference type="PANTHER" id="PTHR24960:SF76">
    <property type="entry name" value="4FE-4S FERREDOXIN-TYPE DOMAIN-CONTAINING PROTEIN"/>
    <property type="match status" value="1"/>
</dbReference>
<reference evidence="8" key="1">
    <citation type="submission" date="2021-01" db="EMBL/GenBank/DDBJ databases">
        <title>Genomic Encyclopedia of Type Strains, Phase IV (KMG-IV): sequencing the most valuable type-strain genomes for metagenomic binning, comparative biology and taxonomic classification.</title>
        <authorList>
            <person name="Goeker M."/>
        </authorList>
    </citation>
    <scope>NUCLEOTIDE SEQUENCE</scope>
    <source>
        <strain evidence="8">DSM 23230</strain>
    </source>
</reference>
<comment type="caution">
    <text evidence="8">The sequence shown here is derived from an EMBL/GenBank/DDBJ whole genome shotgun (WGS) entry which is preliminary data.</text>
</comment>
<evidence type="ECO:0000313" key="8">
    <source>
        <dbReference type="EMBL" id="MBM7555435.1"/>
    </source>
</evidence>
<evidence type="ECO:0000256" key="3">
    <source>
        <dbReference type="ARBA" id="ARBA00022485"/>
    </source>
</evidence>
<sequence length="383" mass="41488">MSGENNQVLVVECKDYNIELIKEKISAALKPLGGIESFVQENQTVLLKPNLLMAKKPEAGITTHPAVVQAIAELVGELGAEVIIADSPGGPFNKTVMKRVYQKTGMSQVAQVTTANLNWNFASQTKDSSDAKILNKLTVGQFIAEADVIINLPKFKTHGLTKMTGGVKNMFGAVPGLLKAEYHMKMPQIDNFSDALLDVALATKTSLTIVDGITAMEGEGPSSGDKFQLNRLVIGVNPLAVDVAMADIVGIKPQAVATIAAAERRGLTHNIDQIEYLGIETKLTEFKTPTIDSSAQLLDRRMPSFLARWIRKLVKPKPVFNDQRCIQCGACITGCPPQVISKTEEGVEADLEGCIRCFCCQELCPEDAVDIHRPLLGKLLFGE</sequence>
<dbReference type="RefSeq" id="WP_204700148.1">
    <property type="nucleotide sequence ID" value="NZ_JAFBDQ010000001.1"/>
</dbReference>
<evidence type="ECO:0000313" key="9">
    <source>
        <dbReference type="Proteomes" id="UP000774000"/>
    </source>
</evidence>
<gene>
    <name evidence="8" type="ORF">JOC47_000259</name>
</gene>
<dbReference type="InterPro" id="IPR050157">
    <property type="entry name" value="PSI_iron-sulfur_center"/>
</dbReference>